<dbReference type="AlphaFoldDB" id="A0A645CEI2"/>
<name>A0A645CEI2_9ZZZZ</name>
<gene>
    <name evidence="2" type="ORF">SDC9_122371</name>
</gene>
<organism evidence="2">
    <name type="scientific">bioreactor metagenome</name>
    <dbReference type="NCBI Taxonomy" id="1076179"/>
    <lineage>
        <taxon>unclassified sequences</taxon>
        <taxon>metagenomes</taxon>
        <taxon>ecological metagenomes</taxon>
    </lineage>
</organism>
<feature type="compositionally biased region" description="Basic and acidic residues" evidence="1">
    <location>
        <begin position="189"/>
        <end position="198"/>
    </location>
</feature>
<sequence>MKLLGGQLGAQVGVMKQNALAVEGPGAVLQPDKDEHIGDHGCHKGGEEGRGGSGAQVGHGDDVLNGGGAGAVHGPGPAAGRDGGGDEPPGDVGGLEHLKGNGVNYEEHHKAADAAVSKDAGDGHDDGGHIFAVAEADQGFGDGFGSAGELVYRAEQRAHEEHQKVVGYIGGGSGHKGSFQAFQNGQAEADQHEHRDNGGQDQSAQLFECQHAEEHQGQQ</sequence>
<evidence type="ECO:0000256" key="1">
    <source>
        <dbReference type="SAM" id="MobiDB-lite"/>
    </source>
</evidence>
<accession>A0A645CEI2</accession>
<feature type="region of interest" description="Disordered" evidence="1">
    <location>
        <begin position="40"/>
        <end position="92"/>
    </location>
</feature>
<feature type="region of interest" description="Disordered" evidence="1">
    <location>
        <begin position="176"/>
        <end position="219"/>
    </location>
</feature>
<protein>
    <submittedName>
        <fullName evidence="2">Uncharacterized protein</fullName>
    </submittedName>
</protein>
<reference evidence="2" key="1">
    <citation type="submission" date="2019-08" db="EMBL/GenBank/DDBJ databases">
        <authorList>
            <person name="Kucharzyk K."/>
            <person name="Murdoch R.W."/>
            <person name="Higgins S."/>
            <person name="Loffler F."/>
        </authorList>
    </citation>
    <scope>NUCLEOTIDE SEQUENCE</scope>
</reference>
<comment type="caution">
    <text evidence="2">The sequence shown here is derived from an EMBL/GenBank/DDBJ whole genome shotgun (WGS) entry which is preliminary data.</text>
</comment>
<evidence type="ECO:0000313" key="2">
    <source>
        <dbReference type="EMBL" id="MPM75379.1"/>
    </source>
</evidence>
<dbReference type="EMBL" id="VSSQ01026588">
    <property type="protein sequence ID" value="MPM75379.1"/>
    <property type="molecule type" value="Genomic_DNA"/>
</dbReference>
<proteinExistence type="predicted"/>
<feature type="compositionally biased region" description="Basic and acidic residues" evidence="1">
    <location>
        <begin position="210"/>
        <end position="219"/>
    </location>
</feature>
<feature type="compositionally biased region" description="Basic and acidic residues" evidence="1">
    <location>
        <begin position="40"/>
        <end position="50"/>
    </location>
</feature>